<sequence>MDNKAMNLKRKIILARKAIREKYNVLKTNKFNSEKDFALAYKPLIEPLSKIVKNIDVDKKHEIKAEPTRKQEEKYDNNQSKLFIRRRTPLLTNPRRTPVSPLAQLSYFRRNPPLSSATTPSLMQRSLISPSFLQTTFIGEVNPEEEEEEPPLADSSHLNSTLLDTIGSQAFLEQYEELPRIYVERIIRDTENAIDSTYGVHYNVDTDKWTIGNTQVDIEGKDLVINGHKYEGTPGLYDLIIMNEPDESLVTKQDESNYTKILKVTNVARRLYDANEQLRGSRSKKYTKIIKPFLLASSPQPISGSGATIFKELNNKAIEYKYWNNVHELIQDLQVLWAERSAGNTGLVNEIISIVEELYEDGYIEKPSKEFATQIQYK</sequence>
<accession>A0AAN7ZXE2</accession>
<keyword evidence="3" id="KW-1185">Reference proteome</keyword>
<dbReference type="Proteomes" id="UP001329430">
    <property type="component" value="Chromosome 1"/>
</dbReference>
<gene>
    <name evidence="2" type="ORF">RI129_001525</name>
</gene>
<dbReference type="InterPro" id="IPR058520">
    <property type="entry name" value="DUF8207"/>
</dbReference>
<proteinExistence type="predicted"/>
<organism evidence="2 3">
    <name type="scientific">Pyrocoelia pectoralis</name>
    <dbReference type="NCBI Taxonomy" id="417401"/>
    <lineage>
        <taxon>Eukaryota</taxon>
        <taxon>Metazoa</taxon>
        <taxon>Ecdysozoa</taxon>
        <taxon>Arthropoda</taxon>
        <taxon>Hexapoda</taxon>
        <taxon>Insecta</taxon>
        <taxon>Pterygota</taxon>
        <taxon>Neoptera</taxon>
        <taxon>Endopterygota</taxon>
        <taxon>Coleoptera</taxon>
        <taxon>Polyphaga</taxon>
        <taxon>Elateriformia</taxon>
        <taxon>Elateroidea</taxon>
        <taxon>Lampyridae</taxon>
        <taxon>Lampyrinae</taxon>
        <taxon>Pyrocoelia</taxon>
    </lineage>
</organism>
<protein>
    <recommendedName>
        <fullName evidence="1">DUF8207 domain-containing protein</fullName>
    </recommendedName>
</protein>
<dbReference type="PANTHER" id="PTHR35374:SF1">
    <property type="entry name" value="PROTEIN KINASE DOMAIN-CONTAINING PROTEIN"/>
    <property type="match status" value="1"/>
</dbReference>
<evidence type="ECO:0000313" key="2">
    <source>
        <dbReference type="EMBL" id="KAK5650496.1"/>
    </source>
</evidence>
<feature type="domain" description="DUF8207" evidence="1">
    <location>
        <begin position="194"/>
        <end position="293"/>
    </location>
</feature>
<reference evidence="2 3" key="1">
    <citation type="journal article" date="2024" name="Insects">
        <title>An Improved Chromosome-Level Genome Assembly of the Firefly Pyrocoelia pectoralis.</title>
        <authorList>
            <person name="Fu X."/>
            <person name="Meyer-Rochow V.B."/>
            <person name="Ballantyne L."/>
            <person name="Zhu X."/>
        </authorList>
    </citation>
    <scope>NUCLEOTIDE SEQUENCE [LARGE SCALE GENOMIC DNA]</scope>
    <source>
        <strain evidence="2">XCY_ONT2</strain>
    </source>
</reference>
<dbReference type="PANTHER" id="PTHR35374">
    <property type="entry name" value="CYCLIN-DEPENDENT KINASE 11A-LIKE"/>
    <property type="match status" value="1"/>
</dbReference>
<dbReference type="AlphaFoldDB" id="A0AAN7ZXE2"/>
<evidence type="ECO:0000259" key="1">
    <source>
        <dbReference type="Pfam" id="PF26634"/>
    </source>
</evidence>
<comment type="caution">
    <text evidence="2">The sequence shown here is derived from an EMBL/GenBank/DDBJ whole genome shotgun (WGS) entry which is preliminary data.</text>
</comment>
<dbReference type="EMBL" id="JAVRBK010000001">
    <property type="protein sequence ID" value="KAK5650496.1"/>
    <property type="molecule type" value="Genomic_DNA"/>
</dbReference>
<name>A0AAN7ZXE2_9COLE</name>
<evidence type="ECO:0000313" key="3">
    <source>
        <dbReference type="Proteomes" id="UP001329430"/>
    </source>
</evidence>
<dbReference type="Pfam" id="PF26634">
    <property type="entry name" value="DUF8207"/>
    <property type="match status" value="1"/>
</dbReference>